<gene>
    <name evidence="1" type="ORF">RDB_LOCUS105192</name>
</gene>
<name>A0A8H3CUH7_9AGAM</name>
<accession>A0A8H3CUH7</accession>
<proteinExistence type="predicted"/>
<dbReference type="Proteomes" id="UP000663853">
    <property type="component" value="Unassembled WGS sequence"/>
</dbReference>
<organism evidence="1 2">
    <name type="scientific">Rhizoctonia solani</name>
    <dbReference type="NCBI Taxonomy" id="456999"/>
    <lineage>
        <taxon>Eukaryota</taxon>
        <taxon>Fungi</taxon>
        <taxon>Dikarya</taxon>
        <taxon>Basidiomycota</taxon>
        <taxon>Agaricomycotina</taxon>
        <taxon>Agaricomycetes</taxon>
        <taxon>Cantharellales</taxon>
        <taxon>Ceratobasidiaceae</taxon>
        <taxon>Rhizoctonia</taxon>
    </lineage>
</organism>
<protein>
    <submittedName>
        <fullName evidence="1">Uncharacterized protein</fullName>
    </submittedName>
</protein>
<evidence type="ECO:0000313" key="2">
    <source>
        <dbReference type="Proteomes" id="UP000663853"/>
    </source>
</evidence>
<reference evidence="1" key="1">
    <citation type="submission" date="2021-01" db="EMBL/GenBank/DDBJ databases">
        <authorList>
            <person name="Kaushik A."/>
        </authorList>
    </citation>
    <scope>NUCLEOTIDE SEQUENCE</scope>
    <source>
        <strain evidence="1">AG6-10EEA</strain>
    </source>
</reference>
<sequence length="429" mass="48436">MSIPPHPRWGHTIDSAPSYSLESLVDVAVDKELAGLLAMEMISRLATEAPTSDEAGLERDINTSTLESALLLALDPATIRHLANPPVISGCIQLLKSAAKQRKKGESPFSYEYGSLCFSIILFCFDICLLERFNMLDETLATRERTADVPVYVDTSLKLASILEDQFTILNRRADCDWIFGWSSSPSHHLYPPILPRSDISDLMNVIWDDRWYILTVSRMSSLLFLLSRYVFHERVSRHNPDGEALQLKLYELALRSLFAASPSHRAISMHIVNTNEVSYKWTNTPKQIDAQDSRLIMSEYIKQLSDNSDPSFLLGNIPAMMLRLVAPVASAETQDLLPDAIRCTMIYAWTLLTVLEIRNEVVTFAKFLFDHLHTFMQPPPGSPYRLIPSVRKEIMDIFHGGELLDWVARAIIRLDPNDPDSAARASPF</sequence>
<dbReference type="AlphaFoldDB" id="A0A8H3CUH7"/>
<evidence type="ECO:0000313" key="1">
    <source>
        <dbReference type="EMBL" id="CAE6494801.1"/>
    </source>
</evidence>
<comment type="caution">
    <text evidence="1">The sequence shown here is derived from an EMBL/GenBank/DDBJ whole genome shotgun (WGS) entry which is preliminary data.</text>
</comment>
<dbReference type="EMBL" id="CAJMXA010003413">
    <property type="protein sequence ID" value="CAE6494801.1"/>
    <property type="molecule type" value="Genomic_DNA"/>
</dbReference>